<dbReference type="Gene3D" id="1.25.40.20">
    <property type="entry name" value="Ankyrin repeat-containing domain"/>
    <property type="match status" value="3"/>
</dbReference>
<dbReference type="InterPro" id="IPR002110">
    <property type="entry name" value="Ankyrin_rpt"/>
</dbReference>
<accession>A0A232ETY9</accession>
<keyword evidence="1" id="KW-0040">ANK repeat</keyword>
<comment type="caution">
    <text evidence="3">The sequence shown here is derived from an EMBL/GenBank/DDBJ whole genome shotgun (WGS) entry which is preliminary data.</text>
</comment>
<dbReference type="AlphaFoldDB" id="A0A232ETY9"/>
<sequence>MFDRFNRVLGYWVTGNSTKSEKNDNPLHSASRSFDGNSDGETPLHLAVQNRGCSEKQIELLLTYGADVQASTPRDGNTVLHLFVASCRDDVPEVQKIVDLLVDKGSEVIAKSIEGPHDLAARTELVIEGSTLTPDLTQKILRHSIVQAKNHKGDTPLHLAVRNHADQISILLVIALLNRGADVDERNALGENAYQAYCSAVDKVNRKADPTLLAILGANERTHSSLHAACVYHNVDSVRRLLSLDADVNASDKLGYSPLFYAFTSNFYGTCRDDRLTTLKLLLDFGAINFGFQDTKGWWKDPCTEKLFIEHLAKLSALQKRQTGICIGQNPFEDRKHRSVYDDCLPRCSQELNAMSVSKIGESGVTFLNLLLLSELANTRNKELVKAFHAGKVKFPLYQGMLDAKIAKPLMRQKLIEEAAEVLSNALRFADPSDEFYVRTLSYCSNRDLMNVIDATKVVKSRDLVGGIYQCLDKLRKTAFASLCLFGTEQPPADL</sequence>
<feature type="region of interest" description="Disordered" evidence="2">
    <location>
        <begin position="20"/>
        <end position="43"/>
    </location>
</feature>
<dbReference type="PROSITE" id="PS50088">
    <property type="entry name" value="ANK_REPEAT"/>
    <property type="match status" value="3"/>
</dbReference>
<dbReference type="EMBL" id="NNAY01002198">
    <property type="protein sequence ID" value="OXU21828.1"/>
    <property type="molecule type" value="Genomic_DNA"/>
</dbReference>
<name>A0A232ETY9_9HYME</name>
<dbReference type="SMART" id="SM00248">
    <property type="entry name" value="ANK"/>
    <property type="match status" value="5"/>
</dbReference>
<gene>
    <name evidence="3" type="ORF">TSAR_008679</name>
</gene>
<feature type="repeat" description="ANK" evidence="1">
    <location>
        <begin position="221"/>
        <end position="253"/>
    </location>
</feature>
<dbReference type="Pfam" id="PF00023">
    <property type="entry name" value="Ank"/>
    <property type="match status" value="2"/>
</dbReference>
<feature type="repeat" description="ANK" evidence="1">
    <location>
        <begin position="152"/>
        <end position="188"/>
    </location>
</feature>
<dbReference type="Proteomes" id="UP000215335">
    <property type="component" value="Unassembled WGS sequence"/>
</dbReference>
<proteinExistence type="predicted"/>
<dbReference type="Pfam" id="PF13637">
    <property type="entry name" value="Ank_4"/>
    <property type="match status" value="1"/>
</dbReference>
<evidence type="ECO:0000313" key="3">
    <source>
        <dbReference type="EMBL" id="OXU21828.1"/>
    </source>
</evidence>
<keyword evidence="4" id="KW-1185">Reference proteome</keyword>
<feature type="repeat" description="ANK" evidence="1">
    <location>
        <begin position="39"/>
        <end position="73"/>
    </location>
</feature>
<evidence type="ECO:0000256" key="1">
    <source>
        <dbReference type="PROSITE-ProRule" id="PRU00023"/>
    </source>
</evidence>
<reference evidence="3 4" key="1">
    <citation type="journal article" date="2017" name="Curr. Biol.">
        <title>The Evolution of Venom by Co-option of Single-Copy Genes.</title>
        <authorList>
            <person name="Martinson E.O."/>
            <person name="Mrinalini"/>
            <person name="Kelkar Y.D."/>
            <person name="Chang C.H."/>
            <person name="Werren J.H."/>
        </authorList>
    </citation>
    <scope>NUCLEOTIDE SEQUENCE [LARGE SCALE GENOMIC DNA]</scope>
    <source>
        <strain evidence="3 4">Alberta</strain>
        <tissue evidence="3">Whole body</tissue>
    </source>
</reference>
<organism evidence="3 4">
    <name type="scientific">Trichomalopsis sarcophagae</name>
    <dbReference type="NCBI Taxonomy" id="543379"/>
    <lineage>
        <taxon>Eukaryota</taxon>
        <taxon>Metazoa</taxon>
        <taxon>Ecdysozoa</taxon>
        <taxon>Arthropoda</taxon>
        <taxon>Hexapoda</taxon>
        <taxon>Insecta</taxon>
        <taxon>Pterygota</taxon>
        <taxon>Neoptera</taxon>
        <taxon>Endopterygota</taxon>
        <taxon>Hymenoptera</taxon>
        <taxon>Apocrita</taxon>
        <taxon>Proctotrupomorpha</taxon>
        <taxon>Chalcidoidea</taxon>
        <taxon>Pteromalidae</taxon>
        <taxon>Pteromalinae</taxon>
        <taxon>Trichomalopsis</taxon>
    </lineage>
</organism>
<dbReference type="PANTHER" id="PTHR24118:SF99">
    <property type="entry name" value="POTE ANKYRIN DOMAIN FAMILY MEMBER 3C-RELATED"/>
    <property type="match status" value="1"/>
</dbReference>
<evidence type="ECO:0000313" key="4">
    <source>
        <dbReference type="Proteomes" id="UP000215335"/>
    </source>
</evidence>
<feature type="compositionally biased region" description="Polar residues" evidence="2">
    <location>
        <begin position="26"/>
        <end position="40"/>
    </location>
</feature>
<evidence type="ECO:0000256" key="2">
    <source>
        <dbReference type="SAM" id="MobiDB-lite"/>
    </source>
</evidence>
<dbReference type="PANTHER" id="PTHR24118">
    <property type="entry name" value="POTE ANKYRIN DOMAIN"/>
    <property type="match status" value="1"/>
</dbReference>
<dbReference type="InterPro" id="IPR036770">
    <property type="entry name" value="Ankyrin_rpt-contain_sf"/>
</dbReference>
<dbReference type="STRING" id="543379.A0A232ETY9"/>
<dbReference type="SUPFAM" id="SSF48403">
    <property type="entry name" value="Ankyrin repeat"/>
    <property type="match status" value="1"/>
</dbReference>
<dbReference type="PROSITE" id="PS50297">
    <property type="entry name" value="ANK_REP_REGION"/>
    <property type="match status" value="3"/>
</dbReference>
<protein>
    <submittedName>
        <fullName evidence="3">Uncharacterized protein</fullName>
    </submittedName>
</protein>